<dbReference type="PATRIC" id="fig|1432562.3.peg.2206"/>
<dbReference type="SUPFAM" id="SSF49879">
    <property type="entry name" value="SMAD/FHA domain"/>
    <property type="match status" value="1"/>
</dbReference>
<dbReference type="Proteomes" id="UP000034287">
    <property type="component" value="Unassembled WGS sequence"/>
</dbReference>
<feature type="region of interest" description="Disordered" evidence="1">
    <location>
        <begin position="330"/>
        <end position="365"/>
    </location>
</feature>
<keyword evidence="2" id="KW-0472">Membrane</keyword>
<evidence type="ECO:0000313" key="5">
    <source>
        <dbReference type="Proteomes" id="UP000034287"/>
    </source>
</evidence>
<protein>
    <recommendedName>
        <fullName evidence="3">FHA domain-containing protein</fullName>
    </recommendedName>
</protein>
<reference evidence="4 5" key="1">
    <citation type="submission" date="2015-04" db="EMBL/GenBank/DDBJ databases">
        <title>Taxonomic description and genome sequence of Salinicoccus sediminis sp. nov., a novel hyper halotolerant bacterium isolated from marine sediment.</title>
        <authorList>
            <person name="Mathan Kumar R."/>
            <person name="Kaur G."/>
            <person name="Kumar N."/>
            <person name="Kumar A."/>
            <person name="Singh N.K."/>
            <person name="Kaur N."/>
            <person name="Mayilraj S."/>
        </authorList>
    </citation>
    <scope>NUCLEOTIDE SEQUENCE [LARGE SCALE GENOMIC DNA]</scope>
    <source>
        <strain evidence="4 5">SV-16</strain>
    </source>
</reference>
<keyword evidence="2" id="KW-0812">Transmembrane</keyword>
<name>A0A0M2SIK2_9STAP</name>
<dbReference type="OrthoDB" id="9783862at2"/>
<dbReference type="Pfam" id="PF19909">
    <property type="entry name" value="DUF6382"/>
    <property type="match status" value="1"/>
</dbReference>
<evidence type="ECO:0000313" key="4">
    <source>
        <dbReference type="EMBL" id="KKK34118.1"/>
    </source>
</evidence>
<evidence type="ECO:0000256" key="2">
    <source>
        <dbReference type="SAM" id="Phobius"/>
    </source>
</evidence>
<dbReference type="AlphaFoldDB" id="A0A0M2SIK2"/>
<dbReference type="InterPro" id="IPR050923">
    <property type="entry name" value="Cell_Proc_Reg/RNA_Proc"/>
</dbReference>
<feature type="compositionally biased region" description="Acidic residues" evidence="1">
    <location>
        <begin position="353"/>
        <end position="365"/>
    </location>
</feature>
<organism evidence="4 5">
    <name type="scientific">Salinicoccus sediminis</name>
    <dbReference type="NCBI Taxonomy" id="1432562"/>
    <lineage>
        <taxon>Bacteria</taxon>
        <taxon>Bacillati</taxon>
        <taxon>Bacillota</taxon>
        <taxon>Bacilli</taxon>
        <taxon>Bacillales</taxon>
        <taxon>Staphylococcaceae</taxon>
        <taxon>Salinicoccus</taxon>
    </lineage>
</organism>
<dbReference type="SMART" id="SM00240">
    <property type="entry name" value="FHA"/>
    <property type="match status" value="1"/>
</dbReference>
<feature type="domain" description="FHA" evidence="3">
    <location>
        <begin position="419"/>
        <end position="469"/>
    </location>
</feature>
<gene>
    <name evidence="4" type="ORF">WN59_11065</name>
</gene>
<accession>A0A0M2SIK2</accession>
<dbReference type="Pfam" id="PF00498">
    <property type="entry name" value="FHA"/>
    <property type="match status" value="1"/>
</dbReference>
<dbReference type="EMBL" id="LAYZ01000024">
    <property type="protein sequence ID" value="KKK34118.1"/>
    <property type="molecule type" value="Genomic_DNA"/>
</dbReference>
<comment type="caution">
    <text evidence="4">The sequence shown here is derived from an EMBL/GenBank/DDBJ whole genome shotgun (WGS) entry which is preliminary data.</text>
</comment>
<proteinExistence type="predicted"/>
<feature type="transmembrane region" description="Helical" evidence="2">
    <location>
        <begin position="249"/>
        <end position="269"/>
    </location>
</feature>
<dbReference type="PANTHER" id="PTHR23308">
    <property type="entry name" value="NUCLEAR INHIBITOR OF PROTEIN PHOSPHATASE-1"/>
    <property type="match status" value="1"/>
</dbReference>
<dbReference type="InterPro" id="IPR008984">
    <property type="entry name" value="SMAD_FHA_dom_sf"/>
</dbReference>
<dbReference type="InterPro" id="IPR000253">
    <property type="entry name" value="FHA_dom"/>
</dbReference>
<dbReference type="Gene3D" id="2.60.200.20">
    <property type="match status" value="1"/>
</dbReference>
<dbReference type="InterPro" id="IPR045962">
    <property type="entry name" value="DUF6382"/>
</dbReference>
<dbReference type="CDD" id="cd00060">
    <property type="entry name" value="FHA"/>
    <property type="match status" value="1"/>
</dbReference>
<feature type="compositionally biased region" description="Basic and acidic residues" evidence="1">
    <location>
        <begin position="335"/>
        <end position="352"/>
    </location>
</feature>
<keyword evidence="2" id="KW-1133">Transmembrane helix</keyword>
<evidence type="ECO:0000256" key="1">
    <source>
        <dbReference type="SAM" id="MobiDB-lite"/>
    </source>
</evidence>
<feature type="transmembrane region" description="Helical" evidence="2">
    <location>
        <begin position="226"/>
        <end position="243"/>
    </location>
</feature>
<dbReference type="PROSITE" id="PS50006">
    <property type="entry name" value="FHA_DOMAIN"/>
    <property type="match status" value="1"/>
</dbReference>
<keyword evidence="5" id="KW-1185">Reference proteome</keyword>
<dbReference type="RefSeq" id="WP_046517166.1">
    <property type="nucleotide sequence ID" value="NZ_LAYZ01000024.1"/>
</dbReference>
<sequence length="497" mass="57601">MNISGYDIEVKGNKKQTSLEYDENGKRLTIDDLNETEYKMFLYNEIDRTLPINFVKENNNQTLHFNTENYASLWERLEYDEFRFEDFYRLIVEICNTLKKSGNNLLNIEKYCISEESIFVGEGYYDIKLMYMPLRRFEKDESTEDELKRLIFNVSKRISDMDREDYINLCQYLKHPNFSIENIKNYLLDIKNSGISLQGDVPYGNSDKFQVKKIRTMPPLNRKEKLYSSLIAIVLLAVIWSQMPLGSNILLGTAFLLSAGVAGALYVYWKKWRPGVEPVVVEKKVKKKIKKSAVEEDAFENDHRVKVFDALRAMDYDAFISAKEIVQAEEDHDFSEEGEHAVSGEMSFKQEDTDSEGEETADEVESFELTDKTTLLEAEDDEELKRNVRLEQGEAKDFLIPFDGKNDIGDAVSILGENFLIGRHREESDYHVDDSNISRKHAMLIKNDDCYSFKDIGSVNGSKINDAALVPYKLYELKPDDVITLGELSFRYRVKEV</sequence>
<evidence type="ECO:0000259" key="3">
    <source>
        <dbReference type="PROSITE" id="PS50006"/>
    </source>
</evidence>
<dbReference type="STRING" id="1432562.WN59_11065"/>